<dbReference type="InterPro" id="IPR036922">
    <property type="entry name" value="Rieske_2Fe-2S_sf"/>
</dbReference>
<sequence length="644" mass="72954">MRRNLLSLNGKISTIIKSDKLKTRGISSYNILKNNINVSLERKNKNRFFFSSLKGHQKIGGGVLNSYDIFLIISLLAVPTILNNKFGKMSNSIANCSNVEKVFLIKSNELQDGEMKEIKVHEEKDTVLLVRVNNKYYCLGPKCPHYSAPLKSGVLTNEYITCPWHDAKFDIKTGECINGPSFDDIPKYEVVIEGNEVYALLPKKLEIFEKKRICECKGSCEKKNILIVGGGAATLGALETFLKLGYNGKLIICSKDAYKPYDRPTLSKNVSNCNNCDELYEEIKLKEDSYYNKSNIIYKNNVYVEKVDTENKKAHLNNGEIINFDKILITTGISPSPSPMKNMNLDNLFTLHNLSDNIKIGEYAKEGSKCVIIGSSFIACELSSALKKKNVNVTLISKDDVPFYGSFGEKIGNIVLNILKEKNIKFYPSMHPTEYIIDKRFFSRKSGNIIHGVRLNNGEVINCDYVIEALGCIPNSDFLDEKYKNVNNFIEVDKHFKVKNSDNMYAAGDVCTFPYFLTDEMVNVCHWNVAIQQGRIAAHNMLRDDKKEFNFIPFFNTNIFGKNFRYSGYVKNYDKIIYEGDLLKHNFIGYFVKNDKVASIITLGNNKMASLNECMAKNKVPKVYELEGGLKNSDKSDLFNVGKT</sequence>
<dbReference type="EMBL" id="GG665054">
    <property type="protein sequence ID" value="KNG75436.1"/>
    <property type="molecule type" value="Genomic_DNA"/>
</dbReference>
<dbReference type="PANTHER" id="PTHR43557:SF2">
    <property type="entry name" value="RIESKE DOMAIN-CONTAINING PROTEIN-RELATED"/>
    <property type="match status" value="1"/>
</dbReference>
<evidence type="ECO:0000256" key="5">
    <source>
        <dbReference type="ARBA" id="ARBA00022723"/>
    </source>
</evidence>
<proteinExistence type="inferred from homology"/>
<dbReference type="PROSITE" id="PS51296">
    <property type="entry name" value="RIESKE"/>
    <property type="match status" value="1"/>
</dbReference>
<feature type="domain" description="Rieske" evidence="10">
    <location>
        <begin position="102"/>
        <end position="199"/>
    </location>
</feature>
<evidence type="ECO:0000313" key="12">
    <source>
        <dbReference type="Proteomes" id="UP000054562"/>
    </source>
</evidence>
<keyword evidence="8" id="KW-0408">Iron</keyword>
<protein>
    <submittedName>
        <fullName evidence="11">Ferrodoxin reductase</fullName>
    </submittedName>
</protein>
<dbReference type="GO" id="GO:0016651">
    <property type="term" value="F:oxidoreductase activity, acting on NAD(P)H"/>
    <property type="evidence" value="ECO:0007669"/>
    <property type="project" value="TreeGrafter"/>
</dbReference>
<keyword evidence="7" id="KW-0560">Oxidoreductase</keyword>
<dbReference type="InterPro" id="IPR050446">
    <property type="entry name" value="FAD-oxidoreductase/Apoptosis"/>
</dbReference>
<dbReference type="InterPro" id="IPR036188">
    <property type="entry name" value="FAD/NAD-bd_sf"/>
</dbReference>
<dbReference type="Proteomes" id="UP000054562">
    <property type="component" value="Unassembled WGS sequence"/>
</dbReference>
<evidence type="ECO:0000256" key="9">
    <source>
        <dbReference type="ARBA" id="ARBA00023014"/>
    </source>
</evidence>
<keyword evidence="4" id="KW-0001">2Fe-2S</keyword>
<accession>A0A0L1I714</accession>
<reference evidence="12" key="2">
    <citation type="submission" date="2015-07" db="EMBL/GenBank/DDBJ databases">
        <title>The genome sequence of Plasmodium falciparum IGH-CR14.</title>
        <authorList>
            <consortium name="The Broad Institute Genome Sequencing Platform"/>
            <person name="Volkman S.K."/>
            <person name="Neafsey D.E."/>
            <person name="Dash A.P."/>
            <person name="Chitnis C.E."/>
            <person name="Hartl D.L."/>
            <person name="Young S.K."/>
            <person name="Kodira C.D."/>
            <person name="Zeng Q."/>
            <person name="Koehrsen M."/>
            <person name="Godfrey P."/>
            <person name="Alvarado L."/>
            <person name="Berlin A."/>
            <person name="Borenstein D."/>
            <person name="Chen Z."/>
            <person name="Engels R."/>
            <person name="Freedman E."/>
            <person name="Gellesch M."/>
            <person name="Goldberg J."/>
            <person name="Griggs A."/>
            <person name="Gujja S."/>
            <person name="Heiman D."/>
            <person name="Hepburn T."/>
            <person name="Howarth C."/>
            <person name="Jen D."/>
            <person name="Larson L."/>
            <person name="Lewis B."/>
            <person name="Mehta T."/>
            <person name="Park D."/>
            <person name="Pearson M."/>
            <person name="Roberts A."/>
            <person name="Saif S."/>
            <person name="Shea T."/>
            <person name="Shenoy N."/>
            <person name="Sisk P."/>
            <person name="Stolte C."/>
            <person name="Sykes S."/>
            <person name="Walk T."/>
            <person name="White J."/>
            <person name="Yandava C."/>
            <person name="Wirth D.F."/>
            <person name="Nusbaum C."/>
            <person name="Birren B."/>
        </authorList>
    </citation>
    <scope>NUCLEOTIDE SEQUENCE [LARGE SCALE GENOMIC DNA]</scope>
    <source>
        <strain evidence="12">IGH-CR14</strain>
    </source>
</reference>
<name>A0A0L1I714_PLAFA</name>
<dbReference type="CDD" id="cd03478">
    <property type="entry name" value="Rieske_AIFL_N"/>
    <property type="match status" value="1"/>
</dbReference>
<reference evidence="12" key="1">
    <citation type="submission" date="2015-07" db="EMBL/GenBank/DDBJ databases">
        <title>Annotation of Plasmodium falciparum IGH-CR14.</title>
        <authorList>
            <consortium name="The Broad Institute Genome Sequencing Platform"/>
            <person name="Volkman S.K."/>
            <person name="Neafsey D.E."/>
            <person name="Dash A.P."/>
            <person name="Chitnis C.E."/>
            <person name="Hartl D.L."/>
            <person name="Young S.K."/>
            <person name="Zeng Q."/>
            <person name="Koehrsen M."/>
            <person name="Alvarado L."/>
            <person name="Berlin A."/>
            <person name="Borenstein D."/>
            <person name="Chapman S.B."/>
            <person name="Chen Z."/>
            <person name="Engels R."/>
            <person name="Freedman E."/>
            <person name="Gellesch M."/>
            <person name="Goldberg J."/>
            <person name="Griggs A."/>
            <person name="Gujja S."/>
            <person name="Heilman E.R."/>
            <person name="Heiman D.I."/>
            <person name="Howarth C."/>
            <person name="Jen D."/>
            <person name="Larson L."/>
            <person name="Mehta T."/>
            <person name="Neiman D."/>
            <person name="Park D."/>
            <person name="Pearson M."/>
            <person name="Roberts A."/>
            <person name="Saif S."/>
            <person name="Shea T."/>
            <person name="Shenoy N."/>
            <person name="Sisk P."/>
            <person name="Stolte C."/>
            <person name="Sykes S."/>
            <person name="Walk T."/>
            <person name="White J."/>
            <person name="Yandava C."/>
            <person name="Haas B."/>
            <person name="Henn M.R."/>
            <person name="Nusbaum C."/>
            <person name="Birren B."/>
        </authorList>
    </citation>
    <scope>NUCLEOTIDE SEQUENCE [LARGE SCALE GENOMIC DNA]</scope>
    <source>
        <strain evidence="12">IGH-CR14</strain>
    </source>
</reference>
<dbReference type="PANTHER" id="PTHR43557">
    <property type="entry name" value="APOPTOSIS-INDUCING FACTOR 1"/>
    <property type="match status" value="1"/>
</dbReference>
<dbReference type="Pfam" id="PF07992">
    <property type="entry name" value="Pyr_redox_2"/>
    <property type="match status" value="1"/>
</dbReference>
<comment type="similarity">
    <text evidence="2">Belongs to the FAD-dependent oxidoreductase family.</text>
</comment>
<keyword evidence="3" id="KW-0285">Flavoprotein</keyword>
<dbReference type="GO" id="GO:0046872">
    <property type="term" value="F:metal ion binding"/>
    <property type="evidence" value="ECO:0007669"/>
    <property type="project" value="UniProtKB-KW"/>
</dbReference>
<evidence type="ECO:0000313" key="11">
    <source>
        <dbReference type="EMBL" id="KNG75436.1"/>
    </source>
</evidence>
<dbReference type="Gene3D" id="2.102.10.10">
    <property type="entry name" value="Rieske [2Fe-2S] iron-sulphur domain"/>
    <property type="match status" value="1"/>
</dbReference>
<evidence type="ECO:0000256" key="2">
    <source>
        <dbReference type="ARBA" id="ARBA00006442"/>
    </source>
</evidence>
<dbReference type="FunFam" id="3.50.50.60:FF:000251">
    <property type="entry name" value="Ferrodoxin reductase-like protein"/>
    <property type="match status" value="1"/>
</dbReference>
<dbReference type="PRINTS" id="PR00368">
    <property type="entry name" value="FADPNR"/>
</dbReference>
<keyword evidence="6" id="KW-0274">FAD</keyword>
<evidence type="ECO:0000256" key="6">
    <source>
        <dbReference type="ARBA" id="ARBA00022827"/>
    </source>
</evidence>
<dbReference type="InterPro" id="IPR023753">
    <property type="entry name" value="FAD/NAD-binding_dom"/>
</dbReference>
<keyword evidence="5" id="KW-0479">Metal-binding</keyword>
<dbReference type="FunFam" id="2.102.10.10:FF:000017">
    <property type="entry name" value="Ferrodoxin reductase-like protein"/>
    <property type="match status" value="1"/>
</dbReference>
<evidence type="ECO:0000256" key="1">
    <source>
        <dbReference type="ARBA" id="ARBA00001974"/>
    </source>
</evidence>
<keyword evidence="9" id="KW-0411">Iron-sulfur</keyword>
<dbReference type="SUPFAM" id="SSF51905">
    <property type="entry name" value="FAD/NAD(P)-binding domain"/>
    <property type="match status" value="2"/>
</dbReference>
<dbReference type="Gene3D" id="3.50.50.60">
    <property type="entry name" value="FAD/NAD(P)-binding domain"/>
    <property type="match status" value="2"/>
</dbReference>
<dbReference type="SUPFAM" id="SSF55424">
    <property type="entry name" value="FAD/NAD-linked reductases, dimerisation (C-terminal) domain"/>
    <property type="match status" value="1"/>
</dbReference>
<evidence type="ECO:0000256" key="3">
    <source>
        <dbReference type="ARBA" id="ARBA00022630"/>
    </source>
</evidence>
<evidence type="ECO:0000256" key="4">
    <source>
        <dbReference type="ARBA" id="ARBA00022714"/>
    </source>
</evidence>
<dbReference type="InterPro" id="IPR017941">
    <property type="entry name" value="Rieske_2Fe-2S"/>
</dbReference>
<evidence type="ECO:0000256" key="8">
    <source>
        <dbReference type="ARBA" id="ARBA00023004"/>
    </source>
</evidence>
<evidence type="ECO:0000256" key="7">
    <source>
        <dbReference type="ARBA" id="ARBA00023002"/>
    </source>
</evidence>
<dbReference type="InterPro" id="IPR016156">
    <property type="entry name" value="FAD/NAD-linked_Rdtase_dimer_sf"/>
</dbReference>
<dbReference type="GO" id="GO:0051537">
    <property type="term" value="F:2 iron, 2 sulfur cluster binding"/>
    <property type="evidence" value="ECO:0007669"/>
    <property type="project" value="UniProtKB-KW"/>
</dbReference>
<dbReference type="SUPFAM" id="SSF50022">
    <property type="entry name" value="ISP domain"/>
    <property type="match status" value="1"/>
</dbReference>
<comment type="cofactor">
    <cofactor evidence="1">
        <name>FAD</name>
        <dbReference type="ChEBI" id="CHEBI:57692"/>
    </cofactor>
</comment>
<dbReference type="OrthoDB" id="432169at2759"/>
<gene>
    <name evidence="11" type="ORF">PFMG_01471</name>
</gene>
<evidence type="ECO:0000259" key="10">
    <source>
        <dbReference type="PROSITE" id="PS51296"/>
    </source>
</evidence>
<dbReference type="PRINTS" id="PR00411">
    <property type="entry name" value="PNDRDTASEI"/>
</dbReference>
<dbReference type="AlphaFoldDB" id="A0A0L1I714"/>
<dbReference type="Pfam" id="PF00355">
    <property type="entry name" value="Rieske"/>
    <property type="match status" value="1"/>
</dbReference>
<organism evidence="11 12">
    <name type="scientific">Plasmodium falciparum IGH-CR14</name>
    <dbReference type="NCBI Taxonomy" id="580059"/>
    <lineage>
        <taxon>Eukaryota</taxon>
        <taxon>Sar</taxon>
        <taxon>Alveolata</taxon>
        <taxon>Apicomplexa</taxon>
        <taxon>Aconoidasida</taxon>
        <taxon>Haemosporida</taxon>
        <taxon>Plasmodiidae</taxon>
        <taxon>Plasmodium</taxon>
        <taxon>Plasmodium (Laverania)</taxon>
    </lineage>
</organism>
<dbReference type="GO" id="GO:0005737">
    <property type="term" value="C:cytoplasm"/>
    <property type="evidence" value="ECO:0007669"/>
    <property type="project" value="TreeGrafter"/>
</dbReference>